<accession>A0A3P1YYW0</accession>
<organism evidence="1 2">
    <name type="scientific">Tannerella forsythia</name>
    <name type="common">Bacteroides forsythus</name>
    <dbReference type="NCBI Taxonomy" id="28112"/>
    <lineage>
        <taxon>Bacteria</taxon>
        <taxon>Pseudomonadati</taxon>
        <taxon>Bacteroidota</taxon>
        <taxon>Bacteroidia</taxon>
        <taxon>Bacteroidales</taxon>
        <taxon>Tannerellaceae</taxon>
        <taxon>Tannerella</taxon>
    </lineage>
</organism>
<dbReference type="EMBL" id="RQYN01000021">
    <property type="protein sequence ID" value="RRD75240.1"/>
    <property type="molecule type" value="Genomic_DNA"/>
</dbReference>
<dbReference type="RefSeq" id="WP_124789988.1">
    <property type="nucleotide sequence ID" value="NZ_RQYN01000021.1"/>
</dbReference>
<gene>
    <name evidence="1" type="ORF">EII41_06930</name>
</gene>
<evidence type="ECO:0008006" key="3">
    <source>
        <dbReference type="Google" id="ProtNLM"/>
    </source>
</evidence>
<sequence>MTEKEFLRRMNIVMKNIEKMQARAWPIKAETFALNMFNENFRKGGFLDKNRTKWVRTKRQDRKPPTTASKYLPLKSKRQHLMSSNKSEVRNGEVTIWNDTPYAAIHNEGGRAGRGLRSVIPKRQFIGDSETLDKKIEGMILKDIEKLFKKA</sequence>
<comment type="caution">
    <text evidence="1">The sequence shown here is derived from an EMBL/GenBank/DDBJ whole genome shotgun (WGS) entry which is preliminary data.</text>
</comment>
<dbReference type="AlphaFoldDB" id="A0A3P1YYW0"/>
<evidence type="ECO:0000313" key="2">
    <source>
        <dbReference type="Proteomes" id="UP000279860"/>
    </source>
</evidence>
<reference evidence="1 2" key="1">
    <citation type="submission" date="2018-11" db="EMBL/GenBank/DDBJ databases">
        <title>Genomes From Bacteria Associated with the Canine Oral Cavity: a Test Case for Automated Genome-Based Taxonomic Assignment.</title>
        <authorList>
            <person name="Coil D.A."/>
            <person name="Jospin G."/>
            <person name="Darling A.E."/>
            <person name="Wallis C."/>
            <person name="Davis I.J."/>
            <person name="Harris S."/>
            <person name="Eisen J.A."/>
            <person name="Holcombe L.J."/>
            <person name="O'Flynn C."/>
        </authorList>
    </citation>
    <scope>NUCLEOTIDE SEQUENCE [LARGE SCALE GENOMIC DNA]</scope>
    <source>
        <strain evidence="1 2">OH1426_COT-023</strain>
    </source>
</reference>
<dbReference type="Proteomes" id="UP000279860">
    <property type="component" value="Unassembled WGS sequence"/>
</dbReference>
<dbReference type="Pfam" id="PF05069">
    <property type="entry name" value="Phage_tail_S"/>
    <property type="match status" value="1"/>
</dbReference>
<protein>
    <recommendedName>
        <fullName evidence="3">Phage virion morphogenesis family protein</fullName>
    </recommendedName>
</protein>
<name>A0A3P1YYW0_TANFO</name>
<evidence type="ECO:0000313" key="1">
    <source>
        <dbReference type="EMBL" id="RRD75240.1"/>
    </source>
</evidence>
<dbReference type="InterPro" id="IPR006522">
    <property type="entry name" value="Phage_virion_morphogenesis"/>
</dbReference>
<proteinExistence type="predicted"/>